<protein>
    <submittedName>
        <fullName evidence="2">CubicO group peptidase (Beta-lactamase class C family)</fullName>
    </submittedName>
</protein>
<accession>A0ABR6BB59</accession>
<dbReference type="Gene3D" id="3.40.710.10">
    <property type="entry name" value="DD-peptidase/beta-lactamase superfamily"/>
    <property type="match status" value="1"/>
</dbReference>
<dbReference type="SUPFAM" id="SSF56601">
    <property type="entry name" value="beta-lactamase/transpeptidase-like"/>
    <property type="match status" value="1"/>
</dbReference>
<evidence type="ECO:0000313" key="3">
    <source>
        <dbReference type="Proteomes" id="UP000517916"/>
    </source>
</evidence>
<dbReference type="InterPro" id="IPR050491">
    <property type="entry name" value="AmpC-like"/>
</dbReference>
<name>A0ABR6BB59_9PSEU</name>
<dbReference type="EMBL" id="JACJID010000001">
    <property type="protein sequence ID" value="MBA8924109.1"/>
    <property type="molecule type" value="Genomic_DNA"/>
</dbReference>
<dbReference type="RefSeq" id="WP_182836595.1">
    <property type="nucleotide sequence ID" value="NZ_BAAABQ010000065.1"/>
</dbReference>
<gene>
    <name evidence="2" type="ORF">BC739_001306</name>
</gene>
<proteinExistence type="predicted"/>
<comment type="caution">
    <text evidence="2">The sequence shown here is derived from an EMBL/GenBank/DDBJ whole genome shotgun (WGS) entry which is preliminary data.</text>
</comment>
<evidence type="ECO:0000313" key="2">
    <source>
        <dbReference type="EMBL" id="MBA8924109.1"/>
    </source>
</evidence>
<dbReference type="Pfam" id="PF00144">
    <property type="entry name" value="Beta-lactamase"/>
    <property type="match status" value="1"/>
</dbReference>
<dbReference type="InterPro" id="IPR001466">
    <property type="entry name" value="Beta-lactam-related"/>
</dbReference>
<sequence>MISLSEHAVRYLDSWLALRQRHLRVPGVQAAVLVGDEVVLSTAHGVADLATGSPMTPAHLFRIASHSKTFTATAVLQLVESGALRLDDPVGAHLTWLAERAPKLAGLTLRELLGHGGGLARDGQDAGFWLLTKPFPDERELCESLTDADAVLGANERFKYSNIGYTLLGQVIAAAAGEPYNDYVTTHIINRLGLVDTTPELDPKRLEDFATGHTAAAYHEQRFPIGHTDSRAMSSATGFCSTASEVCKYAAAHFAEDTRLLSERSKRLMQREEWRLRGEDTGYGLGFSVDEVAGRRLFGHSGGYPGYITRTVFDPVERLAVSVLTNAIDGPAAELATGLVKLIGMAQGEDRPELERYCGRFANVWGVVDINCLGGRLRALRPGAADPALLPTELAVESARTLRITEAGGYGAPGETLEFDFDGDRIRSITGMGGIVLHPLAEFAAGLGQRAEVTLP</sequence>
<evidence type="ECO:0000259" key="1">
    <source>
        <dbReference type="Pfam" id="PF00144"/>
    </source>
</evidence>
<dbReference type="InterPro" id="IPR012338">
    <property type="entry name" value="Beta-lactam/transpept-like"/>
</dbReference>
<organism evidence="2 3">
    <name type="scientific">Kutzneria viridogrisea</name>
    <dbReference type="NCBI Taxonomy" id="47990"/>
    <lineage>
        <taxon>Bacteria</taxon>
        <taxon>Bacillati</taxon>
        <taxon>Actinomycetota</taxon>
        <taxon>Actinomycetes</taxon>
        <taxon>Pseudonocardiales</taxon>
        <taxon>Pseudonocardiaceae</taxon>
        <taxon>Kutzneria</taxon>
    </lineage>
</organism>
<feature type="domain" description="Beta-lactamase-related" evidence="1">
    <location>
        <begin position="20"/>
        <end position="330"/>
    </location>
</feature>
<dbReference type="PANTHER" id="PTHR46825:SF9">
    <property type="entry name" value="BETA-LACTAMASE-RELATED DOMAIN-CONTAINING PROTEIN"/>
    <property type="match status" value="1"/>
</dbReference>
<dbReference type="PANTHER" id="PTHR46825">
    <property type="entry name" value="D-ALANYL-D-ALANINE-CARBOXYPEPTIDASE/ENDOPEPTIDASE AMPH"/>
    <property type="match status" value="1"/>
</dbReference>
<keyword evidence="3" id="KW-1185">Reference proteome</keyword>
<dbReference type="Proteomes" id="UP000517916">
    <property type="component" value="Unassembled WGS sequence"/>
</dbReference>
<reference evidence="2 3" key="1">
    <citation type="submission" date="2020-08" db="EMBL/GenBank/DDBJ databases">
        <title>Genomic Encyclopedia of Archaeal and Bacterial Type Strains, Phase II (KMG-II): from individual species to whole genera.</title>
        <authorList>
            <person name="Goeker M."/>
        </authorList>
    </citation>
    <scope>NUCLEOTIDE SEQUENCE [LARGE SCALE GENOMIC DNA]</scope>
    <source>
        <strain evidence="2 3">DSM 43850</strain>
    </source>
</reference>